<evidence type="ECO:0000313" key="10">
    <source>
        <dbReference type="EMBL" id="MFH4975954.1"/>
    </source>
</evidence>
<sequence length="419" mass="45302">MYGQHQSVPRAMSGGQLNAMVSMPNMMMSSSQPHMMNPQTTVMVSQSGYQQGIMIGQPTMMTSGGSQPHMGQPMAQGMMSMSGPHMSSNMVPTSHMGINTSQHQPMGNTGQPIQLNTQQVYMTHQQPQVMASSQPMFTVGVPTQPRSPMVNVNPGGPPSTGPPSNNPQTPINPASINPPSQQPVNTPATPQQAPLSVQSQAAIDVSTCSPSTQPTDPVALAKSLILRDLRHSLLDLNRKGAELIRPSSSRQQHQVDAASTSHNPLSVNPQSVNPQSVNPLSVNPSSVKSLDEPKSVDSPDKKIVLSPKDAYLNSMNNFIAICDQIEMNLVLIQESQRQCNRFDKMFTGEVKNYTSSAQGYIEHTGSIRGAIDRTLHNLSSMLEKVRAAENQSHEQSSNIKMEIPDVSCEAQGHDAMDMY</sequence>
<feature type="region of interest" description="Disordered" evidence="9">
    <location>
        <begin position="244"/>
        <end position="301"/>
    </location>
</feature>
<feature type="compositionally biased region" description="Basic and acidic residues" evidence="9">
    <location>
        <begin position="289"/>
        <end position="301"/>
    </location>
</feature>
<accession>A0ABD6ECS6</accession>
<evidence type="ECO:0000256" key="7">
    <source>
        <dbReference type="ARBA" id="ARBA00023242"/>
    </source>
</evidence>
<evidence type="ECO:0000256" key="8">
    <source>
        <dbReference type="ARBA" id="ARBA00031963"/>
    </source>
</evidence>
<feature type="compositionally biased region" description="Pro residues" evidence="9">
    <location>
        <begin position="155"/>
        <end position="165"/>
    </location>
</feature>
<evidence type="ECO:0000256" key="4">
    <source>
        <dbReference type="ARBA" id="ARBA00023015"/>
    </source>
</evidence>
<comment type="subcellular location">
    <subcellularLocation>
        <location evidence="1">Nucleus</location>
    </subcellularLocation>
</comment>
<dbReference type="EMBL" id="JBGFUD010001218">
    <property type="protein sequence ID" value="MFH4975954.1"/>
    <property type="molecule type" value="Genomic_DNA"/>
</dbReference>
<evidence type="ECO:0000256" key="5">
    <source>
        <dbReference type="ARBA" id="ARBA00023159"/>
    </source>
</evidence>
<comment type="caution">
    <text evidence="10">The sequence shown here is derived from an EMBL/GenBank/DDBJ whole genome shotgun (WGS) entry which is preliminary data.</text>
</comment>
<dbReference type="InterPro" id="IPR021018">
    <property type="entry name" value="Mediator_Med29_met"/>
</dbReference>
<protein>
    <recommendedName>
        <fullName evidence="3">Mediator of RNA polymerase II transcription subunit 29</fullName>
    </recommendedName>
    <alternativeName>
        <fullName evidence="8">Mediator complex subunit 29</fullName>
    </alternativeName>
</protein>
<feature type="compositionally biased region" description="Low complexity" evidence="9">
    <location>
        <begin position="271"/>
        <end position="288"/>
    </location>
</feature>
<evidence type="ECO:0000313" key="11">
    <source>
        <dbReference type="Proteomes" id="UP001608902"/>
    </source>
</evidence>
<comment type="similarity">
    <text evidence="2">Belongs to the Mediator complex subunit 29 family.</text>
</comment>
<feature type="compositionally biased region" description="Polar residues" evidence="9">
    <location>
        <begin position="171"/>
        <end position="215"/>
    </location>
</feature>
<keyword evidence="11" id="KW-1185">Reference proteome</keyword>
<keyword evidence="4" id="KW-0805">Transcription regulation</keyword>
<feature type="region of interest" description="Disordered" evidence="9">
    <location>
        <begin position="138"/>
        <end position="216"/>
    </location>
</feature>
<keyword evidence="7" id="KW-0539">Nucleus</keyword>
<keyword evidence="5" id="KW-0010">Activator</keyword>
<feature type="compositionally biased region" description="Polar residues" evidence="9">
    <location>
        <begin position="246"/>
        <end position="270"/>
    </location>
</feature>
<dbReference type="Proteomes" id="UP001608902">
    <property type="component" value="Unassembled WGS sequence"/>
</dbReference>
<evidence type="ECO:0000256" key="1">
    <source>
        <dbReference type="ARBA" id="ARBA00004123"/>
    </source>
</evidence>
<evidence type="ECO:0000256" key="6">
    <source>
        <dbReference type="ARBA" id="ARBA00023163"/>
    </source>
</evidence>
<name>A0ABD6ECS6_9BILA</name>
<dbReference type="AlphaFoldDB" id="A0ABD6ECS6"/>
<evidence type="ECO:0000256" key="3">
    <source>
        <dbReference type="ARBA" id="ARBA00019684"/>
    </source>
</evidence>
<proteinExistence type="inferred from homology"/>
<evidence type="ECO:0000256" key="9">
    <source>
        <dbReference type="SAM" id="MobiDB-lite"/>
    </source>
</evidence>
<gene>
    <name evidence="10" type="ORF">AB6A40_002663</name>
</gene>
<organism evidence="10 11">
    <name type="scientific">Gnathostoma spinigerum</name>
    <dbReference type="NCBI Taxonomy" id="75299"/>
    <lineage>
        <taxon>Eukaryota</taxon>
        <taxon>Metazoa</taxon>
        <taxon>Ecdysozoa</taxon>
        <taxon>Nematoda</taxon>
        <taxon>Chromadorea</taxon>
        <taxon>Rhabditida</taxon>
        <taxon>Spirurina</taxon>
        <taxon>Gnathostomatomorpha</taxon>
        <taxon>Gnathostomatoidea</taxon>
        <taxon>Gnathostomatidae</taxon>
        <taxon>Gnathostoma</taxon>
    </lineage>
</organism>
<dbReference type="Pfam" id="PF11568">
    <property type="entry name" value="Med29"/>
    <property type="match status" value="1"/>
</dbReference>
<keyword evidence="6" id="KW-0804">Transcription</keyword>
<evidence type="ECO:0000256" key="2">
    <source>
        <dbReference type="ARBA" id="ARBA00009851"/>
    </source>
</evidence>
<reference evidence="10 11" key="1">
    <citation type="submission" date="2024-08" db="EMBL/GenBank/DDBJ databases">
        <title>Gnathostoma spinigerum genome.</title>
        <authorList>
            <person name="Gonzalez-Bertolin B."/>
            <person name="Monzon S."/>
            <person name="Zaballos A."/>
            <person name="Jimenez P."/>
            <person name="Dekumyoy P."/>
            <person name="Varona S."/>
            <person name="Cuesta I."/>
            <person name="Sumanam S."/>
            <person name="Adisakwattana P."/>
            <person name="Gasser R.B."/>
            <person name="Hernandez-Gonzalez A."/>
            <person name="Young N.D."/>
            <person name="Perteguer M.J."/>
        </authorList>
    </citation>
    <scope>NUCLEOTIDE SEQUENCE [LARGE SCALE GENOMIC DNA]</scope>
    <source>
        <strain evidence="10">AL3</strain>
        <tissue evidence="10">Liver</tissue>
    </source>
</reference>
<dbReference type="GO" id="GO:0005634">
    <property type="term" value="C:nucleus"/>
    <property type="evidence" value="ECO:0007669"/>
    <property type="project" value="UniProtKB-SubCell"/>
</dbReference>